<dbReference type="InterPro" id="IPR019734">
    <property type="entry name" value="TPR_rpt"/>
</dbReference>
<evidence type="ECO:0000256" key="3">
    <source>
        <dbReference type="ARBA" id="ARBA00022691"/>
    </source>
</evidence>
<keyword evidence="4" id="KW-0802">TPR repeat</keyword>
<feature type="repeat" description="TPR" evidence="4">
    <location>
        <begin position="622"/>
        <end position="655"/>
    </location>
</feature>
<dbReference type="AlphaFoldDB" id="A0A194PPT4"/>
<evidence type="ECO:0000256" key="4">
    <source>
        <dbReference type="PROSITE-ProRule" id="PRU00339"/>
    </source>
</evidence>
<dbReference type="GO" id="GO:0005634">
    <property type="term" value="C:nucleus"/>
    <property type="evidence" value="ECO:0007669"/>
    <property type="project" value="TreeGrafter"/>
</dbReference>
<evidence type="ECO:0000256" key="2">
    <source>
        <dbReference type="ARBA" id="ARBA00022679"/>
    </source>
</evidence>
<protein>
    <submittedName>
        <fullName evidence="7">SET and MYND domain-containing protein 4</fullName>
    </submittedName>
</protein>
<dbReference type="GO" id="GO:0032259">
    <property type="term" value="P:methylation"/>
    <property type="evidence" value="ECO:0007669"/>
    <property type="project" value="UniProtKB-KW"/>
</dbReference>
<proteinExistence type="predicted"/>
<dbReference type="STRING" id="66420.A0A194PPT4"/>
<evidence type="ECO:0000259" key="6">
    <source>
        <dbReference type="PROSITE" id="PS50280"/>
    </source>
</evidence>
<keyword evidence="3" id="KW-0949">S-adenosyl-L-methionine</keyword>
<dbReference type="PANTHER" id="PTHR46165:SF7">
    <property type="entry name" value="SET AND MYND DOMAIN-CONTAINING PROTEIN 4"/>
    <property type="match status" value="1"/>
</dbReference>
<organism evidence="7 8">
    <name type="scientific">Papilio xuthus</name>
    <name type="common">Asian swallowtail butterfly</name>
    <dbReference type="NCBI Taxonomy" id="66420"/>
    <lineage>
        <taxon>Eukaryota</taxon>
        <taxon>Metazoa</taxon>
        <taxon>Ecdysozoa</taxon>
        <taxon>Arthropoda</taxon>
        <taxon>Hexapoda</taxon>
        <taxon>Insecta</taxon>
        <taxon>Pterygota</taxon>
        <taxon>Neoptera</taxon>
        <taxon>Endopterygota</taxon>
        <taxon>Lepidoptera</taxon>
        <taxon>Glossata</taxon>
        <taxon>Ditrysia</taxon>
        <taxon>Papilionoidea</taxon>
        <taxon>Papilionidae</taxon>
        <taxon>Papilioninae</taxon>
        <taxon>Papilio</taxon>
    </lineage>
</organism>
<sequence length="683" mass="78225">MSDKEGFFIKFHEKINNSLDDVSKNNFANLESNSKRVSYLFSLPAVKSYDLTGDIAKCSKDGEISEKKDLEKAHQLKDEGNKAVQKGDWAKALEFYSQAMMFVPHKDTDELSILYANRSAALSHLEQYEDTLSDIKRCLSLAYPRYLRYKVYERRARTLLIVKRHQEAITAFQDTITALDEANNLNKEKRQKMRTDAKLMLEILNKGITLAGNPKDPEPLRKTPPKPKLPGKNNPQYPAASDAIQIDYDEAKGRYATAARDIQAGESLLIEKPFSGVLLGEYSKTHCQNCFIKCPVPIPCPRCPNVIFCSEKCSDDAQKTYHSYECQILPLLWKSGCSITCHIALRMITQHKKDYFNEIISNMEEKPTGVYKSGDYKNIYHLVAHEDKRTKQDFLHRTQMTTFLLKLLEISGYFDNKPREKPIDINELKSLGIDEKHKDDVALIGGLILKNLQVLQFNAHEVFELQCPKPRVGNNVIKHNGKSVFLAGAVFPTLALFNHSCDPGVVRYFCGPYIVVRAVKNIKKGEEVAENYGPIFTTVPKEKRQADLKEQYWFDCTCVPCQQNWPRYEDMTENYMRFKCDSDHPCPNVIPVPYDCQEFMVKCGLCNQYTNILKGLKSLQDTDMMYKLGRGAMEEGKYGEAIKKFIEMLKLYDSTLAPPYKSYYDCVQDLRRSMLAMGNYSIV</sequence>
<dbReference type="SUPFAM" id="SSF82199">
    <property type="entry name" value="SET domain"/>
    <property type="match status" value="1"/>
</dbReference>
<dbReference type="SUPFAM" id="SSF48452">
    <property type="entry name" value="TPR-like"/>
    <property type="match status" value="1"/>
</dbReference>
<dbReference type="InterPro" id="IPR011990">
    <property type="entry name" value="TPR-like_helical_dom_sf"/>
</dbReference>
<feature type="domain" description="SET" evidence="6">
    <location>
        <begin position="242"/>
        <end position="533"/>
    </location>
</feature>
<evidence type="ECO:0000256" key="5">
    <source>
        <dbReference type="SAM" id="MobiDB-lite"/>
    </source>
</evidence>
<dbReference type="SUPFAM" id="SSF144232">
    <property type="entry name" value="HIT/MYND zinc finger-like"/>
    <property type="match status" value="1"/>
</dbReference>
<dbReference type="InterPro" id="IPR046341">
    <property type="entry name" value="SET_dom_sf"/>
</dbReference>
<dbReference type="PROSITE" id="PS50005">
    <property type="entry name" value="TPR"/>
    <property type="match status" value="2"/>
</dbReference>
<feature type="region of interest" description="Disordered" evidence="5">
    <location>
        <begin position="209"/>
        <end position="239"/>
    </location>
</feature>
<dbReference type="GO" id="GO:0005737">
    <property type="term" value="C:cytoplasm"/>
    <property type="evidence" value="ECO:0007669"/>
    <property type="project" value="TreeGrafter"/>
</dbReference>
<dbReference type="GO" id="GO:0008170">
    <property type="term" value="F:N-methyltransferase activity"/>
    <property type="evidence" value="ECO:0007669"/>
    <property type="project" value="UniProtKB-ARBA"/>
</dbReference>
<dbReference type="GO" id="GO:0042826">
    <property type="term" value="F:histone deacetylase binding"/>
    <property type="evidence" value="ECO:0007669"/>
    <property type="project" value="TreeGrafter"/>
</dbReference>
<dbReference type="EMBL" id="KQ459596">
    <property type="protein sequence ID" value="KPI95456.1"/>
    <property type="molecule type" value="Genomic_DNA"/>
</dbReference>
<keyword evidence="8" id="KW-1185">Reference proteome</keyword>
<dbReference type="GO" id="GO:0008276">
    <property type="term" value="F:protein methyltransferase activity"/>
    <property type="evidence" value="ECO:0007669"/>
    <property type="project" value="UniProtKB-ARBA"/>
</dbReference>
<feature type="repeat" description="TPR" evidence="4">
    <location>
        <begin position="73"/>
        <end position="106"/>
    </location>
</feature>
<evidence type="ECO:0000256" key="1">
    <source>
        <dbReference type="ARBA" id="ARBA00022603"/>
    </source>
</evidence>
<dbReference type="CDD" id="cd10536">
    <property type="entry name" value="SET_SMYD4"/>
    <property type="match status" value="1"/>
</dbReference>
<evidence type="ECO:0000313" key="8">
    <source>
        <dbReference type="Proteomes" id="UP000053268"/>
    </source>
</evidence>
<dbReference type="Gene3D" id="6.10.140.2220">
    <property type="match status" value="1"/>
</dbReference>
<dbReference type="InterPro" id="IPR052097">
    <property type="entry name" value="SET-MYND_domain_protein"/>
</dbReference>
<dbReference type="InterPro" id="IPR044421">
    <property type="entry name" value="SMYD4_SET"/>
</dbReference>
<dbReference type="Proteomes" id="UP000053268">
    <property type="component" value="Unassembled WGS sequence"/>
</dbReference>
<gene>
    <name evidence="7" type="ORF">RR46_08915</name>
</gene>
<evidence type="ECO:0000313" key="7">
    <source>
        <dbReference type="EMBL" id="KPI95456.1"/>
    </source>
</evidence>
<keyword evidence="2" id="KW-0808">Transferase</keyword>
<dbReference type="Gene3D" id="1.25.40.10">
    <property type="entry name" value="Tetratricopeptide repeat domain"/>
    <property type="match status" value="1"/>
</dbReference>
<dbReference type="SMART" id="SM00028">
    <property type="entry name" value="TPR"/>
    <property type="match status" value="4"/>
</dbReference>
<dbReference type="Gene3D" id="2.170.270.10">
    <property type="entry name" value="SET domain"/>
    <property type="match status" value="1"/>
</dbReference>
<dbReference type="PANTHER" id="PTHR46165">
    <property type="entry name" value="SET AND MYND DOMAIN-CONTAINING PROTEIN 4"/>
    <property type="match status" value="1"/>
</dbReference>
<dbReference type="InterPro" id="IPR001214">
    <property type="entry name" value="SET_dom"/>
</dbReference>
<name>A0A194PPT4_PAPXU</name>
<reference evidence="7 8" key="1">
    <citation type="journal article" date="2015" name="Nat. Commun.">
        <title>Outbred genome sequencing and CRISPR/Cas9 gene editing in butterflies.</title>
        <authorList>
            <person name="Li X."/>
            <person name="Fan D."/>
            <person name="Zhang W."/>
            <person name="Liu G."/>
            <person name="Zhang L."/>
            <person name="Zhao L."/>
            <person name="Fang X."/>
            <person name="Chen L."/>
            <person name="Dong Y."/>
            <person name="Chen Y."/>
            <person name="Ding Y."/>
            <person name="Zhao R."/>
            <person name="Feng M."/>
            <person name="Zhu Y."/>
            <person name="Feng Y."/>
            <person name="Jiang X."/>
            <person name="Zhu D."/>
            <person name="Xiang H."/>
            <person name="Feng X."/>
            <person name="Li S."/>
            <person name="Wang J."/>
            <person name="Zhang G."/>
            <person name="Kronforst M.R."/>
            <person name="Wang W."/>
        </authorList>
    </citation>
    <scope>NUCLEOTIDE SEQUENCE [LARGE SCALE GENOMIC DNA]</scope>
    <source>
        <strain evidence="7">Ya'a_city_454_Px</strain>
        <tissue evidence="7">Whole body</tissue>
    </source>
</reference>
<dbReference type="Gene3D" id="1.10.220.160">
    <property type="match status" value="1"/>
</dbReference>
<accession>A0A194PPT4</accession>
<dbReference type="GO" id="GO:0008757">
    <property type="term" value="F:S-adenosylmethionine-dependent methyltransferase activity"/>
    <property type="evidence" value="ECO:0007669"/>
    <property type="project" value="UniProtKB-ARBA"/>
</dbReference>
<dbReference type="Pfam" id="PF00856">
    <property type="entry name" value="SET"/>
    <property type="match status" value="1"/>
</dbReference>
<dbReference type="GO" id="GO:0042051">
    <property type="term" value="P:compound eye photoreceptor development"/>
    <property type="evidence" value="ECO:0007669"/>
    <property type="project" value="TreeGrafter"/>
</dbReference>
<dbReference type="PROSITE" id="PS50280">
    <property type="entry name" value="SET"/>
    <property type="match status" value="1"/>
</dbReference>
<keyword evidence="1" id="KW-0489">Methyltransferase</keyword>